<name>A0A850H2B6_9SPHN</name>
<dbReference type="Pfam" id="PF13590">
    <property type="entry name" value="DUF4136"/>
    <property type="match status" value="1"/>
</dbReference>
<feature type="domain" description="DUF4136" evidence="2">
    <location>
        <begin position="54"/>
        <end position="192"/>
    </location>
</feature>
<sequence>MPITRTAIMAAAALSIGACASIPAPGPVEVTRFVDETRAAQLGQGTIFIDSRPMSGMSELAAAPYKAAVARELEALGYRETSRAEAGQIAEVSVDRFDYDRAEGRRGPVSVGVGGSTGTYGSGVGLGVGINLGGGRGREIGTELAVAIKPVGSQTNLWEGRAQFVVSEKSDLARQDANAQTVADALFRNFPGRSGETIEVEVD</sequence>
<feature type="signal peptide" evidence="1">
    <location>
        <begin position="1"/>
        <end position="20"/>
    </location>
</feature>
<organism evidence="3 4">
    <name type="scientific">Qipengyuania atrilutea</name>
    <dbReference type="NCBI Taxonomy" id="2744473"/>
    <lineage>
        <taxon>Bacteria</taxon>
        <taxon>Pseudomonadati</taxon>
        <taxon>Pseudomonadota</taxon>
        <taxon>Alphaproteobacteria</taxon>
        <taxon>Sphingomonadales</taxon>
        <taxon>Erythrobacteraceae</taxon>
        <taxon>Qipengyuania</taxon>
    </lineage>
</organism>
<dbReference type="RefSeq" id="WP_176267123.1">
    <property type="nucleotide sequence ID" value="NZ_JABWGV010000002.1"/>
</dbReference>
<evidence type="ECO:0000313" key="4">
    <source>
        <dbReference type="Proteomes" id="UP000561438"/>
    </source>
</evidence>
<evidence type="ECO:0000256" key="1">
    <source>
        <dbReference type="SAM" id="SignalP"/>
    </source>
</evidence>
<dbReference type="EMBL" id="JABWGV010000002">
    <property type="protein sequence ID" value="NVD44826.1"/>
    <property type="molecule type" value="Genomic_DNA"/>
</dbReference>
<proteinExistence type="predicted"/>
<evidence type="ECO:0000259" key="2">
    <source>
        <dbReference type="Pfam" id="PF13590"/>
    </source>
</evidence>
<keyword evidence="1" id="KW-0732">Signal</keyword>
<dbReference type="Proteomes" id="UP000561438">
    <property type="component" value="Unassembled WGS sequence"/>
</dbReference>
<dbReference type="InterPro" id="IPR025411">
    <property type="entry name" value="DUF4136"/>
</dbReference>
<dbReference type="PROSITE" id="PS51257">
    <property type="entry name" value="PROKAR_LIPOPROTEIN"/>
    <property type="match status" value="1"/>
</dbReference>
<feature type="chain" id="PRO_5032905048" description="DUF4136 domain-containing protein" evidence="1">
    <location>
        <begin position="21"/>
        <end position="203"/>
    </location>
</feature>
<keyword evidence="4" id="KW-1185">Reference proteome</keyword>
<reference evidence="3 4" key="1">
    <citation type="submission" date="2020-06" db="EMBL/GenBank/DDBJ databases">
        <title>Altererythrobacter sp. HHU K3-1.</title>
        <authorList>
            <person name="Zhang D."/>
            <person name="Xue H."/>
        </authorList>
    </citation>
    <scope>NUCLEOTIDE SEQUENCE [LARGE SCALE GENOMIC DNA]</scope>
    <source>
        <strain evidence="3 4">HHU K3-1</strain>
    </source>
</reference>
<dbReference type="AlphaFoldDB" id="A0A850H2B6"/>
<comment type="caution">
    <text evidence="3">The sequence shown here is derived from an EMBL/GenBank/DDBJ whole genome shotgun (WGS) entry which is preliminary data.</text>
</comment>
<accession>A0A850H2B6</accession>
<gene>
    <name evidence="3" type="ORF">HUV48_07295</name>
</gene>
<protein>
    <recommendedName>
        <fullName evidence="2">DUF4136 domain-containing protein</fullName>
    </recommendedName>
</protein>
<evidence type="ECO:0000313" key="3">
    <source>
        <dbReference type="EMBL" id="NVD44826.1"/>
    </source>
</evidence>